<evidence type="ECO:0000313" key="2">
    <source>
        <dbReference type="Proteomes" id="UP000217790"/>
    </source>
</evidence>
<dbReference type="EMBL" id="KZ293657">
    <property type="protein sequence ID" value="PBK93072.1"/>
    <property type="molecule type" value="Genomic_DNA"/>
</dbReference>
<dbReference type="Proteomes" id="UP000217790">
    <property type="component" value="Unassembled WGS sequence"/>
</dbReference>
<dbReference type="Pfam" id="PF18759">
    <property type="entry name" value="Plavaka"/>
    <property type="match status" value="1"/>
</dbReference>
<proteinExistence type="predicted"/>
<organism evidence="1 2">
    <name type="scientific">Armillaria gallica</name>
    <name type="common">Bulbous honey fungus</name>
    <name type="synonym">Armillaria bulbosa</name>
    <dbReference type="NCBI Taxonomy" id="47427"/>
    <lineage>
        <taxon>Eukaryota</taxon>
        <taxon>Fungi</taxon>
        <taxon>Dikarya</taxon>
        <taxon>Basidiomycota</taxon>
        <taxon>Agaricomycotina</taxon>
        <taxon>Agaricomycetes</taxon>
        <taxon>Agaricomycetidae</taxon>
        <taxon>Agaricales</taxon>
        <taxon>Marasmiineae</taxon>
        <taxon>Physalacriaceae</taxon>
        <taxon>Armillaria</taxon>
    </lineage>
</organism>
<dbReference type="OrthoDB" id="3239511at2759"/>
<dbReference type="InParanoid" id="A0A2H3DNM2"/>
<keyword evidence="2" id="KW-1185">Reference proteome</keyword>
<protein>
    <submittedName>
        <fullName evidence="1">Uncharacterized protein</fullName>
    </submittedName>
</protein>
<dbReference type="AlphaFoldDB" id="A0A2H3DNM2"/>
<reference evidence="2" key="1">
    <citation type="journal article" date="2017" name="Nat. Ecol. Evol.">
        <title>Genome expansion and lineage-specific genetic innovations in the forest pathogenic fungi Armillaria.</title>
        <authorList>
            <person name="Sipos G."/>
            <person name="Prasanna A.N."/>
            <person name="Walter M.C."/>
            <person name="O'Connor E."/>
            <person name="Balint B."/>
            <person name="Krizsan K."/>
            <person name="Kiss B."/>
            <person name="Hess J."/>
            <person name="Varga T."/>
            <person name="Slot J."/>
            <person name="Riley R."/>
            <person name="Boka B."/>
            <person name="Rigling D."/>
            <person name="Barry K."/>
            <person name="Lee J."/>
            <person name="Mihaltcheva S."/>
            <person name="LaButti K."/>
            <person name="Lipzen A."/>
            <person name="Waldron R."/>
            <person name="Moloney N.M."/>
            <person name="Sperisen C."/>
            <person name="Kredics L."/>
            <person name="Vagvoelgyi C."/>
            <person name="Patrignani A."/>
            <person name="Fitzpatrick D."/>
            <person name="Nagy I."/>
            <person name="Doyle S."/>
            <person name="Anderson J.B."/>
            <person name="Grigoriev I.V."/>
            <person name="Gueldener U."/>
            <person name="Muensterkoetter M."/>
            <person name="Nagy L.G."/>
        </authorList>
    </citation>
    <scope>NUCLEOTIDE SEQUENCE [LARGE SCALE GENOMIC DNA]</scope>
    <source>
        <strain evidence="2">Ar21-2</strain>
    </source>
</reference>
<dbReference type="STRING" id="47427.A0A2H3DNM2"/>
<sequence>MSSLHERRQCPHCQKYFHVNGIGNYRKTCKQRIQQDVIDSQFDLETSQRQAAGMDHGATNTPMLLFGNQVPSLSTGLTSQFHDLHLDNQGDLSPTLSFESVSSEAQNPSSAPVTNATDQILDFVNSYNPKFIIEYHPRALLDPCILTREEYFQITAVEKTDSFVDNLNCPWHPFASKNDFELAEHILCTRLNGEGRDGFFKVLKTQARDHPSAFTINNDHDLKEAWSKAENLLTKVLTYYKIQFKKETLALEYQEEIQKYDVYFRPLWNWTLNLLSDKTLSPFFVWDAMKIFQLDENTNTKIRIFDEPWTGDLLWEIQSSLPPGGKPLAYILYADKTRLSSFGTEKGYLVVACIANLPDVEDDSRHKGKLSWINFKRVVWHEAFRRIIQSVAEYSHTGYAFKLPHSGDIIIIYPFIFILSADYEEHCMMTLIHGNKSAHPCPKYIFHGQQKKCKIFIIVWKKREKMFYKKLVYDLLKMYSGALLKVIHIKQFPGIGSKVAIDEFIANFPRWRNLMHFKNVTDFDFGDAKKFEHMSKAYSQAIDNKGFEKLTTWKIPQVHTQQHLFDDIIAKGVTKNYNTKPNECMHGPLKKTYQTQTSFKDVAEQIHEKIDCQKKYQQEETDDLSEDKKNQCRQNQRIGALDSKAMLHSLKFTPKNPRTVAEGEFIQYMPHDIIRIHQTLTVTYQSLVNLKESADLLRCSPSFYNEPRYDGVMINTDKGAYIGQLIQLFEFHPFDVKVTDGGQRWKFQRDKDLGFYCLHAHPQVFSQFVSIYSIIRGVLLVEDSSSDLSNGQD</sequence>
<evidence type="ECO:0000313" key="1">
    <source>
        <dbReference type="EMBL" id="PBK93072.1"/>
    </source>
</evidence>
<dbReference type="InterPro" id="IPR041078">
    <property type="entry name" value="Plavaka"/>
</dbReference>
<gene>
    <name evidence="1" type="ORF">ARMGADRAFT_1030502</name>
</gene>
<name>A0A2H3DNM2_ARMGA</name>
<accession>A0A2H3DNM2</accession>